<dbReference type="Proteomes" id="UP000182977">
    <property type="component" value="Chromosome I"/>
</dbReference>
<reference evidence="3" key="1">
    <citation type="submission" date="2016-10" db="EMBL/GenBank/DDBJ databases">
        <authorList>
            <person name="Varghese N."/>
            <person name="Submissions S."/>
        </authorList>
    </citation>
    <scope>NUCLEOTIDE SEQUENCE [LARGE SCALE GENOMIC DNA]</scope>
    <source>
        <strain evidence="3">DSM 45079</strain>
    </source>
</reference>
<evidence type="ECO:0000313" key="3">
    <source>
        <dbReference type="Proteomes" id="UP000182977"/>
    </source>
</evidence>
<feature type="chain" id="PRO_5009279259" evidence="1">
    <location>
        <begin position="31"/>
        <end position="651"/>
    </location>
</feature>
<gene>
    <name evidence="2" type="ORF">SAMN04488563_5911</name>
</gene>
<keyword evidence="2" id="KW-0378">Hydrolase</keyword>
<evidence type="ECO:0000313" key="2">
    <source>
        <dbReference type="EMBL" id="SDU79013.1"/>
    </source>
</evidence>
<dbReference type="OrthoDB" id="2518538at2"/>
<dbReference type="InterPro" id="IPR036705">
    <property type="entry name" value="Ribosyl_crysJ1_sf"/>
</dbReference>
<dbReference type="GO" id="GO:0016787">
    <property type="term" value="F:hydrolase activity"/>
    <property type="evidence" value="ECO:0007669"/>
    <property type="project" value="UniProtKB-KW"/>
</dbReference>
<dbReference type="Pfam" id="PF03747">
    <property type="entry name" value="ADP_ribosyl_GH"/>
    <property type="match status" value="1"/>
</dbReference>
<dbReference type="RefSeq" id="WP_052763035.1">
    <property type="nucleotide sequence ID" value="NZ_LBMC01000054.1"/>
</dbReference>
<dbReference type="STRING" id="419479.SAMN04488563_5911"/>
<dbReference type="AlphaFoldDB" id="A0A1H2LDE2"/>
<keyword evidence="1" id="KW-0732">Signal</keyword>
<dbReference type="EMBL" id="LT629791">
    <property type="protein sequence ID" value="SDU79013.1"/>
    <property type="molecule type" value="Genomic_DNA"/>
</dbReference>
<organism evidence="2 3">
    <name type="scientific">Jiangella alkaliphila</name>
    <dbReference type="NCBI Taxonomy" id="419479"/>
    <lineage>
        <taxon>Bacteria</taxon>
        <taxon>Bacillati</taxon>
        <taxon>Actinomycetota</taxon>
        <taxon>Actinomycetes</taxon>
        <taxon>Jiangellales</taxon>
        <taxon>Jiangellaceae</taxon>
        <taxon>Jiangella</taxon>
    </lineage>
</organism>
<keyword evidence="3" id="KW-1185">Reference proteome</keyword>
<dbReference type="InterPro" id="IPR005502">
    <property type="entry name" value="Ribosyl_crysJ1"/>
</dbReference>
<accession>A0A1H2LDE2</accession>
<evidence type="ECO:0000256" key="1">
    <source>
        <dbReference type="SAM" id="SignalP"/>
    </source>
</evidence>
<name>A0A1H2LDE2_9ACTN</name>
<protein>
    <submittedName>
        <fullName evidence="2">ADP-ribosylglycohydrolase</fullName>
    </submittedName>
</protein>
<feature type="signal peptide" evidence="1">
    <location>
        <begin position="1"/>
        <end position="30"/>
    </location>
</feature>
<dbReference type="Gene3D" id="1.10.4080.10">
    <property type="entry name" value="ADP-ribosylation/Crystallin J1"/>
    <property type="match status" value="1"/>
</dbReference>
<proteinExistence type="predicted"/>
<sequence>MKDLTRNVALSLAALSLVATAAAVNVTAQAAGAQSNKGSSTQRIVIDKDEYADRLAAMWEAECLANWTGLTTEGIRPNGSNLYGTQDPFFTDADWGAIGAGRQGADIDWANPDPCGADDDTDIEYSYMNEMVNEAGSVKLTPEQVAHMWNTNVDSFVWFSNSAADLLSQDGVLPPSTTLSAANQHRNIIDAQLTTEFFGALAPGRPDVALDIAQLPIRASAGGFATHAAQFNVLLYSLAPLVDQRKDSAEQVRWLIDEASKYLPRDSRATEIIDWVVATYDANPDEPWESLRDKIYERYQVNSVANGFKYIIKYEAAINFAAEVAQFLYGEGDLTRTIQIGTLMGWDSDNPPASLAGLIGLMRGSEYVAAELAEEGIAPTERFNAYRTRDNLPDYLPDDPAATDTFTMMGERALTLIDESVEAAGGRATASQWTIPLKSAPKDDSYEELAKVNPDVDTYLRSANNQVRRDGGKVTVSSNLTGNTALYTQDTSGYPAGRMWPTTFHGTNISVVADGFDHDTRGLEEWNRSSFFAGTAGSSKPQVTVTYNRTVEAESIRLIGGGVDTSGGWIIGATVEVLNSRNKWSTVPVRASEAFDPAQPFQQVDLDFGDDLDIRGFRVTFTTSDGHLSLTEVDAMGESNLSFDGFEDDRR</sequence>